<gene>
    <name evidence="2" type="ORF">BDV95DRAFT_61349</name>
</gene>
<name>A0A7C8M8Q6_9PLEO</name>
<feature type="compositionally biased region" description="Polar residues" evidence="1">
    <location>
        <begin position="41"/>
        <end position="52"/>
    </location>
</feature>
<keyword evidence="3" id="KW-1185">Reference proteome</keyword>
<dbReference type="EMBL" id="JAADJZ010000013">
    <property type="protein sequence ID" value="KAF2870475.1"/>
    <property type="molecule type" value="Genomic_DNA"/>
</dbReference>
<protein>
    <submittedName>
        <fullName evidence="2">Uncharacterized protein</fullName>
    </submittedName>
</protein>
<dbReference type="Proteomes" id="UP000481861">
    <property type="component" value="Unassembled WGS sequence"/>
</dbReference>
<sequence length="159" mass="17682">MSSLTPHVTVSLASLLAPWPFNNRSFRLLESFSHLKHLVRSTGNHHPSRTTASPSSLWPSRPWSERRRRPATSTKHWATSSGPLRRSPRLEACPVSLGRWSEAQTYPLPCMRQRARPGAPRELAGMQRTLSLLPQQALGATMPKASEGGRSCVVRGALW</sequence>
<dbReference type="AlphaFoldDB" id="A0A7C8M8Q6"/>
<evidence type="ECO:0000256" key="1">
    <source>
        <dbReference type="SAM" id="MobiDB-lite"/>
    </source>
</evidence>
<reference evidence="2 3" key="1">
    <citation type="submission" date="2020-01" db="EMBL/GenBank/DDBJ databases">
        <authorList>
            <consortium name="DOE Joint Genome Institute"/>
            <person name="Haridas S."/>
            <person name="Albert R."/>
            <person name="Binder M."/>
            <person name="Bloem J."/>
            <person name="Labutti K."/>
            <person name="Salamov A."/>
            <person name="Andreopoulos B."/>
            <person name="Baker S.E."/>
            <person name="Barry K."/>
            <person name="Bills G."/>
            <person name="Bluhm B.H."/>
            <person name="Cannon C."/>
            <person name="Castanera R."/>
            <person name="Culley D.E."/>
            <person name="Daum C."/>
            <person name="Ezra D."/>
            <person name="Gonzalez J.B."/>
            <person name="Henrissat B."/>
            <person name="Kuo A."/>
            <person name="Liang C."/>
            <person name="Lipzen A."/>
            <person name="Lutzoni F."/>
            <person name="Magnuson J."/>
            <person name="Mondo S."/>
            <person name="Nolan M."/>
            <person name="Ohm R."/>
            <person name="Pangilinan J."/>
            <person name="Park H.-J.H."/>
            <person name="Ramirez L."/>
            <person name="Alfaro M."/>
            <person name="Sun H."/>
            <person name="Tritt A."/>
            <person name="Yoshinaga Y."/>
            <person name="Zwiers L.-H.L."/>
            <person name="Turgeon B.G."/>
            <person name="Goodwin S.B."/>
            <person name="Spatafora J.W."/>
            <person name="Crous P.W."/>
            <person name="Grigoriev I.V."/>
        </authorList>
    </citation>
    <scope>NUCLEOTIDE SEQUENCE [LARGE SCALE GENOMIC DNA]</scope>
    <source>
        <strain evidence="2 3">CBS 611.86</strain>
    </source>
</reference>
<feature type="compositionally biased region" description="Polar residues" evidence="1">
    <location>
        <begin position="71"/>
        <end position="82"/>
    </location>
</feature>
<proteinExistence type="predicted"/>
<organism evidence="2 3">
    <name type="scientific">Massariosphaeria phaeospora</name>
    <dbReference type="NCBI Taxonomy" id="100035"/>
    <lineage>
        <taxon>Eukaryota</taxon>
        <taxon>Fungi</taxon>
        <taxon>Dikarya</taxon>
        <taxon>Ascomycota</taxon>
        <taxon>Pezizomycotina</taxon>
        <taxon>Dothideomycetes</taxon>
        <taxon>Pleosporomycetidae</taxon>
        <taxon>Pleosporales</taxon>
        <taxon>Pleosporales incertae sedis</taxon>
        <taxon>Massariosphaeria</taxon>
    </lineage>
</organism>
<evidence type="ECO:0000313" key="2">
    <source>
        <dbReference type="EMBL" id="KAF2870475.1"/>
    </source>
</evidence>
<accession>A0A7C8M8Q6</accession>
<comment type="caution">
    <text evidence="2">The sequence shown here is derived from an EMBL/GenBank/DDBJ whole genome shotgun (WGS) entry which is preliminary data.</text>
</comment>
<feature type="compositionally biased region" description="Low complexity" evidence="1">
    <location>
        <begin position="53"/>
        <end position="62"/>
    </location>
</feature>
<evidence type="ECO:0000313" key="3">
    <source>
        <dbReference type="Proteomes" id="UP000481861"/>
    </source>
</evidence>
<feature type="region of interest" description="Disordered" evidence="1">
    <location>
        <begin position="40"/>
        <end position="84"/>
    </location>
</feature>